<keyword evidence="2" id="KW-1185">Reference proteome</keyword>
<name>A0AAV7HPM9_DENCH</name>
<dbReference type="EMBL" id="JAGFBR010000001">
    <property type="protein sequence ID" value="KAH0470407.1"/>
    <property type="molecule type" value="Genomic_DNA"/>
</dbReference>
<sequence length="115" mass="12177">MVESGAVSALVEALMIEGVAEEAAGATALLVRQQTVVEVVGKDDVTVASLVSLIRRGSAKGKENTVVALHELFRSGGVALTQKVAGWLIQTILFSGTKRARRRQPCLSSCAREEK</sequence>
<dbReference type="InterPro" id="IPR011989">
    <property type="entry name" value="ARM-like"/>
</dbReference>
<dbReference type="Proteomes" id="UP000775213">
    <property type="component" value="Unassembled WGS sequence"/>
</dbReference>
<comment type="caution">
    <text evidence="1">The sequence shown here is derived from an EMBL/GenBank/DDBJ whole genome shotgun (WGS) entry which is preliminary data.</text>
</comment>
<accession>A0AAV7HPM9</accession>
<evidence type="ECO:0000313" key="2">
    <source>
        <dbReference type="Proteomes" id="UP000775213"/>
    </source>
</evidence>
<organism evidence="1 2">
    <name type="scientific">Dendrobium chrysotoxum</name>
    <name type="common">Orchid</name>
    <dbReference type="NCBI Taxonomy" id="161865"/>
    <lineage>
        <taxon>Eukaryota</taxon>
        <taxon>Viridiplantae</taxon>
        <taxon>Streptophyta</taxon>
        <taxon>Embryophyta</taxon>
        <taxon>Tracheophyta</taxon>
        <taxon>Spermatophyta</taxon>
        <taxon>Magnoliopsida</taxon>
        <taxon>Liliopsida</taxon>
        <taxon>Asparagales</taxon>
        <taxon>Orchidaceae</taxon>
        <taxon>Epidendroideae</taxon>
        <taxon>Malaxideae</taxon>
        <taxon>Dendrobiinae</taxon>
        <taxon>Dendrobium</taxon>
    </lineage>
</organism>
<dbReference type="AlphaFoldDB" id="A0AAV7HPM9"/>
<protein>
    <submittedName>
        <fullName evidence="1">Uncharacterized protein</fullName>
    </submittedName>
</protein>
<evidence type="ECO:0000313" key="1">
    <source>
        <dbReference type="EMBL" id="KAH0470407.1"/>
    </source>
</evidence>
<dbReference type="Gene3D" id="1.25.10.10">
    <property type="entry name" value="Leucine-rich Repeat Variant"/>
    <property type="match status" value="1"/>
</dbReference>
<proteinExistence type="predicted"/>
<reference evidence="1 2" key="1">
    <citation type="journal article" date="2021" name="Hortic Res">
        <title>Chromosome-scale assembly of the Dendrobium chrysotoxum genome enhances the understanding of orchid evolution.</title>
        <authorList>
            <person name="Zhang Y."/>
            <person name="Zhang G.Q."/>
            <person name="Zhang D."/>
            <person name="Liu X.D."/>
            <person name="Xu X.Y."/>
            <person name="Sun W.H."/>
            <person name="Yu X."/>
            <person name="Zhu X."/>
            <person name="Wang Z.W."/>
            <person name="Zhao X."/>
            <person name="Zhong W.Y."/>
            <person name="Chen H."/>
            <person name="Yin W.L."/>
            <person name="Huang T."/>
            <person name="Niu S.C."/>
            <person name="Liu Z.J."/>
        </authorList>
    </citation>
    <scope>NUCLEOTIDE SEQUENCE [LARGE SCALE GENOMIC DNA]</scope>
    <source>
        <strain evidence="1">Lindl</strain>
    </source>
</reference>
<gene>
    <name evidence="1" type="ORF">IEQ34_000130</name>
</gene>